<evidence type="ECO:0000256" key="2">
    <source>
        <dbReference type="ARBA" id="ARBA00022692"/>
    </source>
</evidence>
<feature type="transmembrane region" description="Helical" evidence="5">
    <location>
        <begin position="209"/>
        <end position="230"/>
    </location>
</feature>
<comment type="similarity">
    <text evidence="5">Belongs to the binding-protein-dependent transport system permease family.</text>
</comment>
<feature type="transmembrane region" description="Helical" evidence="5">
    <location>
        <begin position="167"/>
        <end position="188"/>
    </location>
</feature>
<dbReference type="CDD" id="cd06261">
    <property type="entry name" value="TM_PBP2"/>
    <property type="match status" value="1"/>
</dbReference>
<protein>
    <submittedName>
        <fullName evidence="7">Maltose ABC transporter permease</fullName>
    </submittedName>
</protein>
<accession>A0ABQ6ESD9</accession>
<keyword evidence="5" id="KW-0813">Transport</keyword>
<proteinExistence type="inferred from homology"/>
<comment type="caution">
    <text evidence="7">The sequence shown here is derived from an EMBL/GenBank/DDBJ whole genome shotgun (WGS) entry which is preliminary data.</text>
</comment>
<evidence type="ECO:0000256" key="3">
    <source>
        <dbReference type="ARBA" id="ARBA00022989"/>
    </source>
</evidence>
<dbReference type="Pfam" id="PF00528">
    <property type="entry name" value="BPD_transp_1"/>
    <property type="match status" value="1"/>
</dbReference>
<reference evidence="8" key="1">
    <citation type="journal article" date="2019" name="Int. J. Syst. Evol. Microbiol.">
        <title>The Global Catalogue of Microorganisms (GCM) 10K type strain sequencing project: providing services to taxonomists for standard genome sequencing and annotation.</title>
        <authorList>
            <consortium name="The Broad Institute Genomics Platform"/>
            <consortium name="The Broad Institute Genome Sequencing Center for Infectious Disease"/>
            <person name="Wu L."/>
            <person name="Ma J."/>
        </authorList>
    </citation>
    <scope>NUCLEOTIDE SEQUENCE [LARGE SCALE GENOMIC DNA]</scope>
    <source>
        <strain evidence="8">NBRC 111146</strain>
    </source>
</reference>
<feature type="transmembrane region" description="Helical" evidence="5">
    <location>
        <begin position="133"/>
        <end position="161"/>
    </location>
</feature>
<organism evidence="7 8">
    <name type="scientific">Vibrio algivorus</name>
    <dbReference type="NCBI Taxonomy" id="1667024"/>
    <lineage>
        <taxon>Bacteria</taxon>
        <taxon>Pseudomonadati</taxon>
        <taxon>Pseudomonadota</taxon>
        <taxon>Gammaproteobacteria</taxon>
        <taxon>Vibrionales</taxon>
        <taxon>Vibrionaceae</taxon>
        <taxon>Vibrio</taxon>
    </lineage>
</organism>
<dbReference type="EMBL" id="BSPV01000009">
    <property type="protein sequence ID" value="GLT15739.1"/>
    <property type="molecule type" value="Genomic_DNA"/>
</dbReference>
<evidence type="ECO:0000259" key="6">
    <source>
        <dbReference type="PROSITE" id="PS50928"/>
    </source>
</evidence>
<gene>
    <name evidence="7" type="ORF">GCM10007931_27140</name>
</gene>
<dbReference type="InterPro" id="IPR035906">
    <property type="entry name" value="MetI-like_sf"/>
</dbReference>
<evidence type="ECO:0000313" key="7">
    <source>
        <dbReference type="EMBL" id="GLT15739.1"/>
    </source>
</evidence>
<name>A0ABQ6ESD9_9VIBR</name>
<feature type="transmembrane region" description="Helical" evidence="5">
    <location>
        <begin position="272"/>
        <end position="294"/>
    </location>
</feature>
<evidence type="ECO:0000256" key="5">
    <source>
        <dbReference type="RuleBase" id="RU363032"/>
    </source>
</evidence>
<keyword evidence="2 5" id="KW-0812">Transmembrane</keyword>
<dbReference type="InterPro" id="IPR000515">
    <property type="entry name" value="MetI-like"/>
</dbReference>
<evidence type="ECO:0000256" key="4">
    <source>
        <dbReference type="ARBA" id="ARBA00023136"/>
    </source>
</evidence>
<feature type="transmembrane region" description="Helical" evidence="5">
    <location>
        <begin position="29"/>
        <end position="51"/>
    </location>
</feature>
<dbReference type="PANTHER" id="PTHR43879:SF1">
    <property type="entry name" value="GLUCOSE IMPORT SYSTEM PERMEASE PROTEIN GLCU"/>
    <property type="match status" value="1"/>
</dbReference>
<dbReference type="Proteomes" id="UP001157156">
    <property type="component" value="Unassembled WGS sequence"/>
</dbReference>
<dbReference type="PROSITE" id="PS50928">
    <property type="entry name" value="ABC_TM1"/>
    <property type="match status" value="1"/>
</dbReference>
<comment type="subcellular location">
    <subcellularLocation>
        <location evidence="1 5">Cell membrane</location>
        <topology evidence="1 5">Multi-pass membrane protein</topology>
    </subcellularLocation>
</comment>
<keyword evidence="8" id="KW-1185">Reference proteome</keyword>
<sequence>MMAQNLKLQKRKPQPNKANYFNSKRVGRIAIYSLLIFFCVLYLMPLFVMVITSFKSLGDIRTGNLMSLPTEWVLDAWHKAWSTSCTGVKCEGIKSYFWNSFQMVIPAVAISTLMGAFNGYVISKWQFRGSNLLFSLLLFGCFIPFQVVLLPMAATLGYFGLANTTTGLVIVHVIYGLAFTTLFFRNFYIGVPDELVKAAKLDGAGFFTIFFRIMLPLSTPIIMVTVIWQFTSIWNDFLFGVVYSGSETQPITVALNNLVNTSTGVKEYNVDMAAAIIAALPTLLVYVVAGKYFVRGLTAGSVKG</sequence>
<dbReference type="Gene3D" id="1.10.3720.10">
    <property type="entry name" value="MetI-like"/>
    <property type="match status" value="1"/>
</dbReference>
<evidence type="ECO:0000256" key="1">
    <source>
        <dbReference type="ARBA" id="ARBA00004651"/>
    </source>
</evidence>
<keyword evidence="3 5" id="KW-1133">Transmembrane helix</keyword>
<keyword evidence="4 5" id="KW-0472">Membrane</keyword>
<dbReference type="SUPFAM" id="SSF161098">
    <property type="entry name" value="MetI-like"/>
    <property type="match status" value="1"/>
</dbReference>
<evidence type="ECO:0000313" key="8">
    <source>
        <dbReference type="Proteomes" id="UP001157156"/>
    </source>
</evidence>
<dbReference type="PANTHER" id="PTHR43879">
    <property type="entry name" value="ABC TRANSPORTER PERMEASE PROTEIN"/>
    <property type="match status" value="1"/>
</dbReference>
<feature type="domain" description="ABC transmembrane type-1" evidence="6">
    <location>
        <begin position="97"/>
        <end position="289"/>
    </location>
</feature>
<feature type="transmembrane region" description="Helical" evidence="5">
    <location>
        <begin position="103"/>
        <end position="121"/>
    </location>
</feature>